<feature type="domain" description="RNA 2-O ribose methyltransferase substrate binding" evidence="4">
    <location>
        <begin position="10"/>
        <end position="85"/>
    </location>
</feature>
<dbReference type="InterPro" id="IPR004441">
    <property type="entry name" value="rRNA_MeTrfase_TrmH"/>
</dbReference>
<dbReference type="GO" id="GO:0008173">
    <property type="term" value="F:RNA methyltransferase activity"/>
    <property type="evidence" value="ECO:0007669"/>
    <property type="project" value="InterPro"/>
</dbReference>
<evidence type="ECO:0000313" key="5">
    <source>
        <dbReference type="EMBL" id="AHB35879.1"/>
    </source>
</evidence>
<dbReference type="InterPro" id="IPR013123">
    <property type="entry name" value="SpoU_subst-bd"/>
</dbReference>
<dbReference type="AlphaFoldDB" id="V5RH60"/>
<reference evidence="5 6" key="1">
    <citation type="journal article" date="2014" name="Genome Announc.">
        <title>Complete Genome Sequence of Spiroplasma apis B31T (ATCC 33834), a Bacterium Associated with May Disease of Honeybees (Apis mellifera).</title>
        <authorList>
            <person name="Ku C."/>
            <person name="Lo W.S."/>
            <person name="Chen L.L."/>
            <person name="Kuo C.H."/>
        </authorList>
    </citation>
    <scope>NUCLEOTIDE SEQUENCE [LARGE SCALE GENOMIC DNA]</scope>
    <source>
        <strain evidence="5">B31</strain>
    </source>
</reference>
<evidence type="ECO:0000256" key="1">
    <source>
        <dbReference type="ARBA" id="ARBA00007228"/>
    </source>
</evidence>
<keyword evidence="6" id="KW-1185">Reference proteome</keyword>
<dbReference type="HOGENOM" id="CLU_021322_0_1_14"/>
<organism evidence="5 6">
    <name type="scientific">Spiroplasma apis B31</name>
    <dbReference type="NCBI Taxonomy" id="1276258"/>
    <lineage>
        <taxon>Bacteria</taxon>
        <taxon>Bacillati</taxon>
        <taxon>Mycoplasmatota</taxon>
        <taxon>Mollicutes</taxon>
        <taxon>Entomoplasmatales</taxon>
        <taxon>Spiroplasmataceae</taxon>
        <taxon>Spiroplasma</taxon>
    </lineage>
</organism>
<sequence length="246" mass="27773">MKKSSNKKNLIYGKNVVENVIINFHNQIKEIYILKGYAFSQEAYSIIKKYNIKWTSCEKETFSKFIQEKVTHQGIIAEVKQFQYSKLDDIIDYSNTQQTILILDRIQDPNNFGAIIRTSSLFDVTGIIILDHNQVDVTPTVVKASAGAIYCTPIVKVSNISNVINVLKEKGYWIYCSLLTEESISINELKFDKKTAIVLGSEGEGVLKKNASHSDFCFKIPTSNKINSLNVSVAAGIILYERSKQN</sequence>
<comment type="similarity">
    <text evidence="1">Belongs to the class IV-like SAM-binding methyltransferase superfamily. RNA methyltransferase TrmH family.</text>
</comment>
<dbReference type="PATRIC" id="fig|1276258.3.peg.32"/>
<dbReference type="RefSeq" id="WP_023788813.1">
    <property type="nucleotide sequence ID" value="NC_022998.1"/>
</dbReference>
<dbReference type="EMBL" id="CP006682">
    <property type="protein sequence ID" value="AHB35879.1"/>
    <property type="molecule type" value="Genomic_DNA"/>
</dbReference>
<dbReference type="GO" id="GO:0005829">
    <property type="term" value="C:cytosol"/>
    <property type="evidence" value="ECO:0007669"/>
    <property type="project" value="TreeGrafter"/>
</dbReference>
<dbReference type="InterPro" id="IPR029026">
    <property type="entry name" value="tRNA_m1G_MTases_N"/>
</dbReference>
<dbReference type="GO" id="GO:0006396">
    <property type="term" value="P:RNA processing"/>
    <property type="evidence" value="ECO:0007669"/>
    <property type="project" value="InterPro"/>
</dbReference>
<dbReference type="CDD" id="cd18103">
    <property type="entry name" value="SpoU-like_RlmB"/>
    <property type="match status" value="1"/>
</dbReference>
<proteinExistence type="inferred from homology"/>
<evidence type="ECO:0000259" key="4">
    <source>
        <dbReference type="SMART" id="SM00967"/>
    </source>
</evidence>
<dbReference type="Gene3D" id="3.30.1330.30">
    <property type="match status" value="1"/>
</dbReference>
<dbReference type="PANTHER" id="PTHR46429">
    <property type="entry name" value="23S RRNA (GUANOSINE-2'-O-)-METHYLTRANSFERASE RLMB"/>
    <property type="match status" value="1"/>
</dbReference>
<keyword evidence="3 5" id="KW-0808">Transferase</keyword>
<dbReference type="Gene3D" id="3.40.1280.10">
    <property type="match status" value="1"/>
</dbReference>
<dbReference type="STRING" id="1276258.SAPIS_v1c00320"/>
<protein>
    <submittedName>
        <fullName evidence="5">tRNA/rRNA methyltransferase</fullName>
    </submittedName>
</protein>
<dbReference type="SMART" id="SM00967">
    <property type="entry name" value="SpoU_sub_bind"/>
    <property type="match status" value="1"/>
</dbReference>
<dbReference type="GO" id="GO:0003723">
    <property type="term" value="F:RNA binding"/>
    <property type="evidence" value="ECO:0007669"/>
    <property type="project" value="InterPro"/>
</dbReference>
<dbReference type="InterPro" id="IPR001537">
    <property type="entry name" value="SpoU_MeTrfase"/>
</dbReference>
<dbReference type="Proteomes" id="UP000018550">
    <property type="component" value="Chromosome"/>
</dbReference>
<dbReference type="Pfam" id="PF00588">
    <property type="entry name" value="SpoU_methylase"/>
    <property type="match status" value="1"/>
</dbReference>
<evidence type="ECO:0000256" key="3">
    <source>
        <dbReference type="ARBA" id="ARBA00022679"/>
    </source>
</evidence>
<gene>
    <name evidence="5" type="ORF">SAPIS_v1c00320</name>
</gene>
<dbReference type="eggNOG" id="COG0566">
    <property type="taxonomic scope" value="Bacteria"/>
</dbReference>
<dbReference type="SUPFAM" id="SSF55315">
    <property type="entry name" value="L30e-like"/>
    <property type="match status" value="1"/>
</dbReference>
<dbReference type="NCBIfam" id="TIGR00186">
    <property type="entry name" value="rRNA_methyl_3"/>
    <property type="match status" value="1"/>
</dbReference>
<dbReference type="InterPro" id="IPR029064">
    <property type="entry name" value="Ribosomal_eL30-like_sf"/>
</dbReference>
<dbReference type="SUPFAM" id="SSF75217">
    <property type="entry name" value="alpha/beta knot"/>
    <property type="match status" value="1"/>
</dbReference>
<accession>V5RH60</accession>
<dbReference type="KEGG" id="sapi:SAPIS_v1c00320"/>
<dbReference type="GO" id="GO:0032259">
    <property type="term" value="P:methylation"/>
    <property type="evidence" value="ECO:0007669"/>
    <property type="project" value="UniProtKB-KW"/>
</dbReference>
<evidence type="ECO:0000313" key="6">
    <source>
        <dbReference type="Proteomes" id="UP000018550"/>
    </source>
</evidence>
<dbReference type="Pfam" id="PF08032">
    <property type="entry name" value="SpoU_sub_bind"/>
    <property type="match status" value="1"/>
</dbReference>
<name>V5RH60_SPIAP</name>
<dbReference type="PANTHER" id="PTHR46429:SF1">
    <property type="entry name" value="23S RRNA (GUANOSINE-2'-O-)-METHYLTRANSFERASE RLMB"/>
    <property type="match status" value="1"/>
</dbReference>
<dbReference type="OrthoDB" id="9794400at2"/>
<dbReference type="InterPro" id="IPR029028">
    <property type="entry name" value="Alpha/beta_knot_MTases"/>
</dbReference>
<keyword evidence="2 5" id="KW-0489">Methyltransferase</keyword>
<evidence type="ECO:0000256" key="2">
    <source>
        <dbReference type="ARBA" id="ARBA00022603"/>
    </source>
</evidence>